<reference evidence="1" key="1">
    <citation type="journal article" date="2020" name="bioRxiv">
        <title>Chromosome-level reference genome of the European wasp spider Argiope bruennichi: a resource for studies on range expansion and evolutionary adaptation.</title>
        <authorList>
            <person name="Sheffer M.M."/>
            <person name="Hoppe A."/>
            <person name="Krehenwinkel H."/>
            <person name="Uhl G."/>
            <person name="Kuss A.W."/>
            <person name="Jensen L."/>
            <person name="Jensen C."/>
            <person name="Gillespie R.G."/>
            <person name="Hoff K.J."/>
            <person name="Prost S."/>
        </authorList>
    </citation>
    <scope>NUCLEOTIDE SEQUENCE</scope>
</reference>
<dbReference type="Proteomes" id="UP000807504">
    <property type="component" value="Unassembled WGS sequence"/>
</dbReference>
<sequence>MDRFEEQRSNDTEKCLTLFIKSGKNYGMFSKDIKRNENFIIEEATEYLAPGIERTSITPNGMEFISEEWMAQIGYWIIKEIRTSLFKEYGPF</sequence>
<name>A0A8T0FY97_ARGBR</name>
<keyword evidence="2" id="KW-1185">Reference proteome</keyword>
<comment type="caution">
    <text evidence="1">The sequence shown here is derived from an EMBL/GenBank/DDBJ whole genome shotgun (WGS) entry which is preliminary data.</text>
</comment>
<protein>
    <submittedName>
        <fullName evidence="1">Uncharacterized protein</fullName>
    </submittedName>
</protein>
<reference evidence="1" key="2">
    <citation type="submission" date="2020-06" db="EMBL/GenBank/DDBJ databases">
        <authorList>
            <person name="Sheffer M."/>
        </authorList>
    </citation>
    <scope>NUCLEOTIDE SEQUENCE</scope>
</reference>
<gene>
    <name evidence="1" type="ORF">HNY73_001852</name>
</gene>
<organism evidence="1 2">
    <name type="scientific">Argiope bruennichi</name>
    <name type="common">Wasp spider</name>
    <name type="synonym">Aranea bruennichi</name>
    <dbReference type="NCBI Taxonomy" id="94029"/>
    <lineage>
        <taxon>Eukaryota</taxon>
        <taxon>Metazoa</taxon>
        <taxon>Ecdysozoa</taxon>
        <taxon>Arthropoda</taxon>
        <taxon>Chelicerata</taxon>
        <taxon>Arachnida</taxon>
        <taxon>Araneae</taxon>
        <taxon>Araneomorphae</taxon>
        <taxon>Entelegynae</taxon>
        <taxon>Araneoidea</taxon>
        <taxon>Araneidae</taxon>
        <taxon>Argiope</taxon>
    </lineage>
</organism>
<evidence type="ECO:0000313" key="2">
    <source>
        <dbReference type="Proteomes" id="UP000807504"/>
    </source>
</evidence>
<dbReference type="EMBL" id="JABXBU010000002">
    <property type="protein sequence ID" value="KAF8793813.1"/>
    <property type="molecule type" value="Genomic_DNA"/>
</dbReference>
<evidence type="ECO:0000313" key="1">
    <source>
        <dbReference type="EMBL" id="KAF8793813.1"/>
    </source>
</evidence>
<dbReference type="AlphaFoldDB" id="A0A8T0FY97"/>
<proteinExistence type="predicted"/>
<accession>A0A8T0FY97</accession>